<keyword evidence="3" id="KW-0813">Transport</keyword>
<dbReference type="InterPro" id="IPR011577">
    <property type="entry name" value="Cyt_b561_bac/Ni-Hgenase"/>
</dbReference>
<keyword evidence="8" id="KW-0249">Electron transport</keyword>
<keyword evidence="4" id="KW-1003">Cell membrane</keyword>
<evidence type="ECO:0000256" key="7">
    <source>
        <dbReference type="ARBA" id="ARBA00022723"/>
    </source>
</evidence>
<comment type="cofactor">
    <cofactor evidence="1">
        <name>heme b</name>
        <dbReference type="ChEBI" id="CHEBI:60344"/>
    </cofactor>
</comment>
<keyword evidence="6 13" id="KW-0812">Transmembrane</keyword>
<sequence>MHRPQPSYSAPTRFFHWAIFILLLIEFPIAWTMPDVRRDTLPHGLIAWHIFFGTLILAAMLLRVLWRASRRAPPELPMPKWQAVAAKFTHGLLYLGFIVLPLLGWMNASSRGWDVKLLGLIPLPALSPSGSSWGHEMGDVHQAVAIGLLVLIGLHVLATAYHEVVLRDGTMRRILVSWRR</sequence>
<dbReference type="GO" id="GO:0009055">
    <property type="term" value="F:electron transfer activity"/>
    <property type="evidence" value="ECO:0007669"/>
    <property type="project" value="InterPro"/>
</dbReference>
<dbReference type="Gene3D" id="1.20.950.20">
    <property type="entry name" value="Transmembrane di-heme cytochromes, Chain C"/>
    <property type="match status" value="1"/>
</dbReference>
<keyword evidence="5" id="KW-0349">Heme</keyword>
<evidence type="ECO:0000256" key="8">
    <source>
        <dbReference type="ARBA" id="ARBA00022982"/>
    </source>
</evidence>
<gene>
    <name evidence="15" type="ORF">THIARS_40093</name>
</gene>
<evidence type="ECO:0000256" key="10">
    <source>
        <dbReference type="ARBA" id="ARBA00023004"/>
    </source>
</evidence>
<evidence type="ECO:0000313" key="15">
    <source>
        <dbReference type="EMBL" id="SBP86472.1"/>
    </source>
</evidence>
<feature type="transmembrane region" description="Helical" evidence="13">
    <location>
        <begin position="143"/>
        <end position="164"/>
    </location>
</feature>
<keyword evidence="9 13" id="KW-1133">Transmembrane helix</keyword>
<feature type="transmembrane region" description="Helical" evidence="13">
    <location>
        <begin position="12"/>
        <end position="33"/>
    </location>
</feature>
<accession>A0A238CZQ3</accession>
<dbReference type="RefSeq" id="WP_094159021.1">
    <property type="nucleotide sequence ID" value="NZ_LT592170.1"/>
</dbReference>
<organism evidence="15 16">
    <name type="scientific">Thiomonas delicata</name>
    <name type="common">Thiomonas cuprina</name>
    <dbReference type="NCBI Taxonomy" id="364030"/>
    <lineage>
        <taxon>Bacteria</taxon>
        <taxon>Pseudomonadati</taxon>
        <taxon>Pseudomonadota</taxon>
        <taxon>Betaproteobacteria</taxon>
        <taxon>Burkholderiales</taxon>
        <taxon>Thiomonas</taxon>
    </lineage>
</organism>
<feature type="transmembrane region" description="Helical" evidence="13">
    <location>
        <begin position="45"/>
        <end position="66"/>
    </location>
</feature>
<evidence type="ECO:0000256" key="12">
    <source>
        <dbReference type="ARBA" id="ARBA00037975"/>
    </source>
</evidence>
<feature type="domain" description="Cytochrome b561 bacterial/Ni-hydrogenase" evidence="14">
    <location>
        <begin position="8"/>
        <end position="175"/>
    </location>
</feature>
<dbReference type="Proteomes" id="UP000214566">
    <property type="component" value="Unassembled WGS sequence"/>
</dbReference>
<evidence type="ECO:0000256" key="1">
    <source>
        <dbReference type="ARBA" id="ARBA00001970"/>
    </source>
</evidence>
<keyword evidence="7" id="KW-0479">Metal-binding</keyword>
<dbReference type="GO" id="GO:0020037">
    <property type="term" value="F:heme binding"/>
    <property type="evidence" value="ECO:0007669"/>
    <property type="project" value="TreeGrafter"/>
</dbReference>
<reference evidence="15 16" key="1">
    <citation type="submission" date="2016-06" db="EMBL/GenBank/DDBJ databases">
        <authorList>
            <person name="Kjaerup R.B."/>
            <person name="Dalgaard T.S."/>
            <person name="Juul-Madsen H.R."/>
        </authorList>
    </citation>
    <scope>NUCLEOTIDE SEQUENCE [LARGE SCALE GENOMIC DNA]</scope>
    <source>
        <strain evidence="15 16">DSM 16361</strain>
    </source>
</reference>
<feature type="transmembrane region" description="Helical" evidence="13">
    <location>
        <begin position="87"/>
        <end position="108"/>
    </location>
</feature>
<evidence type="ECO:0000256" key="3">
    <source>
        <dbReference type="ARBA" id="ARBA00022448"/>
    </source>
</evidence>
<evidence type="ECO:0000256" key="11">
    <source>
        <dbReference type="ARBA" id="ARBA00023136"/>
    </source>
</evidence>
<evidence type="ECO:0000256" key="2">
    <source>
        <dbReference type="ARBA" id="ARBA00004651"/>
    </source>
</evidence>
<name>A0A238CZQ3_THIDL</name>
<evidence type="ECO:0000256" key="13">
    <source>
        <dbReference type="SAM" id="Phobius"/>
    </source>
</evidence>
<evidence type="ECO:0000256" key="5">
    <source>
        <dbReference type="ARBA" id="ARBA00022617"/>
    </source>
</evidence>
<keyword evidence="11 13" id="KW-0472">Membrane</keyword>
<keyword evidence="10" id="KW-0408">Iron</keyword>
<dbReference type="InterPro" id="IPR052168">
    <property type="entry name" value="Cytochrome_b561_oxidase"/>
</dbReference>
<dbReference type="PANTHER" id="PTHR30529:SF1">
    <property type="entry name" value="CYTOCHROME B561 HOMOLOG 2"/>
    <property type="match status" value="1"/>
</dbReference>
<dbReference type="AlphaFoldDB" id="A0A238CZQ3"/>
<evidence type="ECO:0000259" key="14">
    <source>
        <dbReference type="Pfam" id="PF01292"/>
    </source>
</evidence>
<dbReference type="PANTHER" id="PTHR30529">
    <property type="entry name" value="CYTOCHROME B561"/>
    <property type="match status" value="1"/>
</dbReference>
<dbReference type="InterPro" id="IPR016174">
    <property type="entry name" value="Di-haem_cyt_TM"/>
</dbReference>
<comment type="similarity">
    <text evidence="12">Belongs to the cytochrome b561 family.</text>
</comment>
<dbReference type="SUPFAM" id="SSF81342">
    <property type="entry name" value="Transmembrane di-heme cytochromes"/>
    <property type="match status" value="1"/>
</dbReference>
<dbReference type="EMBL" id="FLMQ01000034">
    <property type="protein sequence ID" value="SBP86472.1"/>
    <property type="molecule type" value="Genomic_DNA"/>
</dbReference>
<comment type="subcellular location">
    <subcellularLocation>
        <location evidence="2">Cell membrane</location>
        <topology evidence="2">Multi-pass membrane protein</topology>
    </subcellularLocation>
</comment>
<evidence type="ECO:0000256" key="9">
    <source>
        <dbReference type="ARBA" id="ARBA00022989"/>
    </source>
</evidence>
<evidence type="ECO:0000313" key="16">
    <source>
        <dbReference type="Proteomes" id="UP000214566"/>
    </source>
</evidence>
<dbReference type="OrthoDB" id="8723024at2"/>
<dbReference type="GO" id="GO:0046872">
    <property type="term" value="F:metal ion binding"/>
    <property type="evidence" value="ECO:0007669"/>
    <property type="project" value="UniProtKB-KW"/>
</dbReference>
<proteinExistence type="inferred from homology"/>
<evidence type="ECO:0000256" key="6">
    <source>
        <dbReference type="ARBA" id="ARBA00022692"/>
    </source>
</evidence>
<dbReference type="GO" id="GO:0022904">
    <property type="term" value="P:respiratory electron transport chain"/>
    <property type="evidence" value="ECO:0007669"/>
    <property type="project" value="InterPro"/>
</dbReference>
<protein>
    <submittedName>
        <fullName evidence="15">Cytochrome B561</fullName>
    </submittedName>
</protein>
<dbReference type="Pfam" id="PF01292">
    <property type="entry name" value="Ni_hydr_CYTB"/>
    <property type="match status" value="1"/>
</dbReference>
<evidence type="ECO:0000256" key="4">
    <source>
        <dbReference type="ARBA" id="ARBA00022475"/>
    </source>
</evidence>
<dbReference type="GO" id="GO:0005886">
    <property type="term" value="C:plasma membrane"/>
    <property type="evidence" value="ECO:0007669"/>
    <property type="project" value="UniProtKB-SubCell"/>
</dbReference>
<keyword evidence="16" id="KW-1185">Reference proteome</keyword>